<feature type="transmembrane region" description="Helical" evidence="1">
    <location>
        <begin position="14"/>
        <end position="33"/>
    </location>
</feature>
<keyword evidence="1" id="KW-1133">Transmembrane helix</keyword>
<protein>
    <submittedName>
        <fullName evidence="2">Uncharacterized protein</fullName>
    </submittedName>
</protein>
<evidence type="ECO:0000313" key="2">
    <source>
        <dbReference type="EMBL" id="HGK28707.1"/>
    </source>
</evidence>
<dbReference type="EMBL" id="DSUT01000150">
    <property type="protein sequence ID" value="HGK28707.1"/>
    <property type="molecule type" value="Genomic_DNA"/>
</dbReference>
<comment type="caution">
    <text evidence="2">The sequence shown here is derived from an EMBL/GenBank/DDBJ whole genome shotgun (WGS) entry which is preliminary data.</text>
</comment>
<reference evidence="2" key="1">
    <citation type="journal article" date="2020" name="mSystems">
        <title>Genome- and Community-Level Interaction Insights into Carbon Utilization and Element Cycling Functions of Hydrothermarchaeota in Hydrothermal Sediment.</title>
        <authorList>
            <person name="Zhou Z."/>
            <person name="Liu Y."/>
            <person name="Xu W."/>
            <person name="Pan J."/>
            <person name="Luo Z.H."/>
            <person name="Li M."/>
        </authorList>
    </citation>
    <scope>NUCLEOTIDE SEQUENCE [LARGE SCALE GENOMIC DNA]</scope>
    <source>
        <strain evidence="2">SpSt-488</strain>
    </source>
</reference>
<sequence>MSIWDRLQAVDRRWVYLVIWVVVALPLIFPFRIRPVTSPPVEKLFDHVDSMPEDKALVLSVDFTPDTQAELFPMLVALLRHGFADGRRVGVLAMQVQGLGLAEEALTQVAHEFNSRAKSHDDSVVNGEDYVFWGWTTPEVTVMLGMGERITNVFPVDYYGTKTAELSIMNHLRNYDDIGLLVSIAGSAIPLSWINYAQTQFGVRLACGITAVSAADFYPYLNSGQFVGMLSGMKGAAEYEELLDAKLLRRGTEWSLRRRATEAMSSQTTAHLAIMAFIVLGNIAFFITRAKRKP</sequence>
<gene>
    <name evidence="2" type="ORF">ENS41_07105</name>
</gene>
<organism evidence="2">
    <name type="scientific">candidate division WOR-3 bacterium</name>
    <dbReference type="NCBI Taxonomy" id="2052148"/>
    <lineage>
        <taxon>Bacteria</taxon>
        <taxon>Bacteria division WOR-3</taxon>
    </lineage>
</organism>
<keyword evidence="1" id="KW-0812">Transmembrane</keyword>
<name>A0A7C4CCX1_UNCW3</name>
<feature type="transmembrane region" description="Helical" evidence="1">
    <location>
        <begin position="269"/>
        <end position="288"/>
    </location>
</feature>
<proteinExistence type="predicted"/>
<keyword evidence="1" id="KW-0472">Membrane</keyword>
<dbReference type="AlphaFoldDB" id="A0A7C4CCX1"/>
<evidence type="ECO:0000256" key="1">
    <source>
        <dbReference type="SAM" id="Phobius"/>
    </source>
</evidence>
<accession>A0A7C4CCX1</accession>